<dbReference type="FunFam" id="3.30.420.40:FF:000040">
    <property type="entry name" value="tRNA N6-adenosine threonylcarbamoyltransferase"/>
    <property type="match status" value="1"/>
</dbReference>
<dbReference type="InterPro" id="IPR000905">
    <property type="entry name" value="Gcp-like_dom"/>
</dbReference>
<dbReference type="AlphaFoldDB" id="A0A1B9F4H4"/>
<evidence type="ECO:0000259" key="9">
    <source>
        <dbReference type="Pfam" id="PF00814"/>
    </source>
</evidence>
<dbReference type="InterPro" id="IPR043129">
    <property type="entry name" value="ATPase_NBD"/>
</dbReference>
<dbReference type="EMBL" id="MAGO01000009">
    <property type="protein sequence ID" value="OCC14724.1"/>
    <property type="molecule type" value="Genomic_DNA"/>
</dbReference>
<dbReference type="SUPFAM" id="SSF53067">
    <property type="entry name" value="Actin-like ATPase domain"/>
    <property type="match status" value="2"/>
</dbReference>
<dbReference type="Gene3D" id="3.30.420.40">
    <property type="match status" value="2"/>
</dbReference>
<evidence type="ECO:0000256" key="5">
    <source>
        <dbReference type="ARBA" id="ARBA00023004"/>
    </source>
</evidence>
<dbReference type="GO" id="GO:0005506">
    <property type="term" value="F:iron ion binding"/>
    <property type="evidence" value="ECO:0007669"/>
    <property type="project" value="UniProtKB-UniRule"/>
</dbReference>
<dbReference type="PANTHER" id="PTHR11735:SF6">
    <property type="entry name" value="TRNA N6-ADENOSINE THREONYLCARBAMOYLTRANSFERASE, MITOCHONDRIAL"/>
    <property type="match status" value="1"/>
</dbReference>
<keyword evidence="4 8" id="KW-0479">Metal-binding</keyword>
<accession>A0A1B9F4H4</accession>
<feature type="binding site" evidence="8">
    <location>
        <position position="187"/>
    </location>
    <ligand>
        <name>substrate</name>
    </ligand>
</feature>
<dbReference type="RefSeq" id="WP_067619408.1">
    <property type="nucleotide sequence ID" value="NZ_MAGO01000009.1"/>
</dbReference>
<feature type="binding site" evidence="8">
    <location>
        <begin position="141"/>
        <end position="145"/>
    </location>
    <ligand>
        <name>substrate</name>
    </ligand>
</feature>
<dbReference type="STRING" id="1156395.DBT_1784"/>
<dbReference type="EC" id="2.3.1.234" evidence="8"/>
<protein>
    <recommendedName>
        <fullName evidence="8">tRNA N6-adenosine threonylcarbamoyltransferase</fullName>
        <ecNumber evidence="8">2.3.1.234</ecNumber>
    </recommendedName>
    <alternativeName>
        <fullName evidence="8">N6-L-threonylcarbamoyladenine synthase</fullName>
        <shortName evidence="8">t(6)A synthase</shortName>
    </alternativeName>
    <alternativeName>
        <fullName evidence="8">t(6)A37 threonylcarbamoyladenosine biosynthesis protein TsaD</fullName>
    </alternativeName>
    <alternativeName>
        <fullName evidence="8">tRNA threonylcarbamoyladenosine biosynthesis protein TsaD</fullName>
    </alternativeName>
</protein>
<keyword evidence="11" id="KW-1185">Reference proteome</keyword>
<feature type="binding site" evidence="8">
    <location>
        <position position="118"/>
    </location>
    <ligand>
        <name>Fe cation</name>
        <dbReference type="ChEBI" id="CHEBI:24875"/>
    </ligand>
</feature>
<evidence type="ECO:0000256" key="1">
    <source>
        <dbReference type="ARBA" id="ARBA00022490"/>
    </source>
</evidence>
<feature type="binding site" evidence="8">
    <location>
        <position position="281"/>
    </location>
    <ligand>
        <name>substrate</name>
    </ligand>
</feature>
<sequence>MSRANENKIILGIETSCDETAAAVLKAPNRVLSNVVSSQVKIHSVYGGVVPELASRHHLKNIVPVVEKALSDANITLDDVDCIAVTQGPGLIGALVVGLSFAKAISATRKLPLVGVNHVHAHLHAIYLEHPSCPFPHIGVIVSGGHTSIYIVRDAIQYELLGQTRDDAAGEAFDKVAKVLGLPYPGGPIISKLAEKGDRTRFAFPRARLAETPYDFSFSGLKTAVINTIRKIKNAGQDVPTEDVAASFEEAVVEVIVDKAIRAAQEYSLDTIVLSGGVAANKRLRDALETEAQRRKIQFLVPSPLLCTDNAAMVASLGLEMLKRGITIDSAADAYSRAL</sequence>
<dbReference type="PRINTS" id="PR00789">
    <property type="entry name" value="OSIALOPTASE"/>
</dbReference>
<keyword evidence="5 8" id="KW-0408">Iron</keyword>
<dbReference type="PATRIC" id="fig|1156395.6.peg.1799"/>
<evidence type="ECO:0000256" key="3">
    <source>
        <dbReference type="ARBA" id="ARBA00022694"/>
    </source>
</evidence>
<comment type="cofactor">
    <cofactor evidence="8">
        <name>Fe(2+)</name>
        <dbReference type="ChEBI" id="CHEBI:29033"/>
    </cofactor>
    <text evidence="8">Binds 1 Fe(2+) ion per subunit.</text>
</comment>
<keyword evidence="3 8" id="KW-0819">tRNA processing</keyword>
<comment type="similarity">
    <text evidence="8">Belongs to the KAE1 / TsaD family.</text>
</comment>
<dbReference type="InterPro" id="IPR022450">
    <property type="entry name" value="TsaD"/>
</dbReference>
<keyword evidence="2 8" id="KW-0808">Transferase</keyword>
<comment type="function">
    <text evidence="8">Required for the formation of a threonylcarbamoyl group on adenosine at position 37 (t(6)A37) in tRNAs that read codons beginning with adenine. Is involved in the transfer of the threonylcarbamoyl moiety of threonylcarbamoyl-AMP (TC-AMP) to the N6 group of A37, together with TsaE and TsaB. TsaD likely plays a direct catalytic role in this reaction.</text>
</comment>
<dbReference type="PANTHER" id="PTHR11735">
    <property type="entry name" value="TRNA N6-ADENOSINE THREONYLCARBAMOYLTRANSFERASE"/>
    <property type="match status" value="1"/>
</dbReference>
<evidence type="ECO:0000256" key="4">
    <source>
        <dbReference type="ARBA" id="ARBA00022723"/>
    </source>
</evidence>
<dbReference type="HAMAP" id="MF_01445">
    <property type="entry name" value="TsaD"/>
    <property type="match status" value="1"/>
</dbReference>
<comment type="subcellular location">
    <subcellularLocation>
        <location evidence="8">Cytoplasm</location>
    </subcellularLocation>
</comment>
<evidence type="ECO:0000256" key="8">
    <source>
        <dbReference type="HAMAP-Rule" id="MF_01445"/>
    </source>
</evidence>
<dbReference type="GO" id="GO:0061711">
    <property type="term" value="F:tRNA N(6)-L-threonylcarbamoyladenine synthase activity"/>
    <property type="evidence" value="ECO:0007669"/>
    <property type="project" value="UniProtKB-EC"/>
</dbReference>
<name>A0A1B9F4H4_9BACT</name>
<comment type="caution">
    <text evidence="8">Lacks conserved residue(s) required for the propagation of feature annotation.</text>
</comment>
<feature type="binding site" evidence="8">
    <location>
        <position position="309"/>
    </location>
    <ligand>
        <name>Fe cation</name>
        <dbReference type="ChEBI" id="CHEBI:24875"/>
    </ligand>
</feature>
<dbReference type="OrthoDB" id="9806197at2"/>
<dbReference type="Pfam" id="PF00814">
    <property type="entry name" value="TsaD"/>
    <property type="match status" value="1"/>
</dbReference>
<feature type="domain" description="Gcp-like" evidence="9">
    <location>
        <begin position="31"/>
        <end position="315"/>
    </location>
</feature>
<evidence type="ECO:0000256" key="7">
    <source>
        <dbReference type="ARBA" id="ARBA00048117"/>
    </source>
</evidence>
<proteinExistence type="inferred from homology"/>
<dbReference type="NCBIfam" id="TIGR00329">
    <property type="entry name" value="gcp_kae1"/>
    <property type="match status" value="1"/>
</dbReference>
<comment type="caution">
    <text evidence="10">The sequence shown here is derived from an EMBL/GenBank/DDBJ whole genome shotgun (WGS) entry which is preliminary data.</text>
</comment>
<feature type="binding site" evidence="8">
    <location>
        <position position="122"/>
    </location>
    <ligand>
        <name>Fe cation</name>
        <dbReference type="ChEBI" id="CHEBI:24875"/>
    </ligand>
</feature>
<reference evidence="10 11" key="1">
    <citation type="submission" date="2016-06" db="EMBL/GenBank/DDBJ databases">
        <title>Respiratory ammonification of nitrate coupled to the oxidation of elemental sulfur in deep-sea autotrophic thermophilic bacteria.</title>
        <authorList>
            <person name="Slobodkina G.B."/>
            <person name="Mardanov A.V."/>
            <person name="Ravin N.V."/>
            <person name="Frolova A.A."/>
            <person name="Viryasiv M.B."/>
            <person name="Chernyh N.A."/>
            <person name="Bonch-Osmolovskaya E.A."/>
            <person name="Slobodkin A.I."/>
        </authorList>
    </citation>
    <scope>NUCLEOTIDE SEQUENCE [LARGE SCALE GENOMIC DNA]</scope>
    <source>
        <strain evidence="10 11">S69</strain>
    </source>
</reference>
<evidence type="ECO:0000256" key="6">
    <source>
        <dbReference type="ARBA" id="ARBA00023315"/>
    </source>
</evidence>
<dbReference type="FunFam" id="3.30.420.40:FF:000012">
    <property type="entry name" value="tRNA N6-adenosine threonylcarbamoyltransferase"/>
    <property type="match status" value="1"/>
</dbReference>
<dbReference type="Proteomes" id="UP000093080">
    <property type="component" value="Unassembled WGS sequence"/>
</dbReference>
<evidence type="ECO:0000313" key="11">
    <source>
        <dbReference type="Proteomes" id="UP000093080"/>
    </source>
</evidence>
<feature type="binding site" evidence="8">
    <location>
        <position position="174"/>
    </location>
    <ligand>
        <name>substrate</name>
    </ligand>
</feature>
<dbReference type="GO" id="GO:0005737">
    <property type="term" value="C:cytoplasm"/>
    <property type="evidence" value="ECO:0007669"/>
    <property type="project" value="UniProtKB-SubCell"/>
</dbReference>
<organism evidence="10 11">
    <name type="scientific">Dissulfuribacter thermophilus</name>
    <dbReference type="NCBI Taxonomy" id="1156395"/>
    <lineage>
        <taxon>Bacteria</taxon>
        <taxon>Pseudomonadati</taxon>
        <taxon>Thermodesulfobacteriota</taxon>
        <taxon>Dissulfuribacteria</taxon>
        <taxon>Dissulfuribacterales</taxon>
        <taxon>Dissulfuribacteraceae</taxon>
        <taxon>Dissulfuribacter</taxon>
    </lineage>
</organism>
<dbReference type="CDD" id="cd24133">
    <property type="entry name" value="ASKHA_NBD_TsaD_bac"/>
    <property type="match status" value="1"/>
</dbReference>
<dbReference type="GO" id="GO:0002949">
    <property type="term" value="P:tRNA threonylcarbamoyladenosine modification"/>
    <property type="evidence" value="ECO:0007669"/>
    <property type="project" value="UniProtKB-UniRule"/>
</dbReference>
<keyword evidence="1 8" id="KW-0963">Cytoplasm</keyword>
<keyword evidence="6 8" id="KW-0012">Acyltransferase</keyword>
<dbReference type="InterPro" id="IPR017861">
    <property type="entry name" value="KAE1/TsaD"/>
</dbReference>
<dbReference type="NCBIfam" id="TIGR03723">
    <property type="entry name" value="T6A_TsaD_YgjD"/>
    <property type="match status" value="1"/>
</dbReference>
<evidence type="ECO:0000313" key="10">
    <source>
        <dbReference type="EMBL" id="OCC14724.1"/>
    </source>
</evidence>
<comment type="catalytic activity">
    <reaction evidence="7 8">
        <text>L-threonylcarbamoyladenylate + adenosine(37) in tRNA = N(6)-L-threonylcarbamoyladenosine(37) in tRNA + AMP + H(+)</text>
        <dbReference type="Rhea" id="RHEA:37059"/>
        <dbReference type="Rhea" id="RHEA-COMP:10162"/>
        <dbReference type="Rhea" id="RHEA-COMP:10163"/>
        <dbReference type="ChEBI" id="CHEBI:15378"/>
        <dbReference type="ChEBI" id="CHEBI:73682"/>
        <dbReference type="ChEBI" id="CHEBI:74411"/>
        <dbReference type="ChEBI" id="CHEBI:74418"/>
        <dbReference type="ChEBI" id="CHEBI:456215"/>
        <dbReference type="EC" id="2.3.1.234"/>
    </reaction>
</comment>
<evidence type="ECO:0000256" key="2">
    <source>
        <dbReference type="ARBA" id="ARBA00022679"/>
    </source>
</evidence>
<gene>
    <name evidence="8" type="primary">tsaD</name>
    <name evidence="10" type="ORF">DBT_1784</name>
</gene>